<proteinExistence type="predicted"/>
<dbReference type="GO" id="GO:0016799">
    <property type="term" value="F:hydrolase activity, hydrolyzing N-glycosyl compounds"/>
    <property type="evidence" value="ECO:0007669"/>
    <property type="project" value="TreeGrafter"/>
</dbReference>
<sequence length="234" mass="25354">MPSAEMKNTFPARSVFEKQPKRVICVFCGSSPGNFSAHMEAARALARIFHENDINLVYGGGTTGLMGEMAKTLVSLSGAESVHGIIPAPFLNCECDLDGNLLTEPVLPDREIYGKTTVVNSMHARKRMMVNEVLSGTTGSGFIALPGGFGTMEELMEVATWNQIGVHDKGVVVFNVAGYWNYLLEWIKDAVGAGFIAKSTSKIIGEGGTAEQCVELLRVYEVAEGGFNFKWNCF</sequence>
<evidence type="ECO:0000313" key="2">
    <source>
        <dbReference type="Proteomes" id="UP000285326"/>
    </source>
</evidence>
<dbReference type="PANTHER" id="PTHR31223:SF70">
    <property type="entry name" value="LOG FAMILY PROTEIN YJL055W"/>
    <property type="match status" value="1"/>
</dbReference>
<dbReference type="SUPFAM" id="SSF102405">
    <property type="entry name" value="MCP/YpsA-like"/>
    <property type="match status" value="1"/>
</dbReference>
<reference evidence="1 2" key="1">
    <citation type="journal article" date="2018" name="BMC Genomics">
        <title>Comparative genome analyses reveal sequence features reflecting distinct modes of host-adaptation between dicot and monocot powdery mildew.</title>
        <authorList>
            <person name="Wu Y."/>
            <person name="Ma X."/>
            <person name="Pan Z."/>
            <person name="Kale S.D."/>
            <person name="Song Y."/>
            <person name="King H."/>
            <person name="Zhang Q."/>
            <person name="Presley C."/>
            <person name="Deng X."/>
            <person name="Wei C.I."/>
            <person name="Xiao S."/>
        </authorList>
    </citation>
    <scope>NUCLEOTIDE SEQUENCE [LARGE SCALE GENOMIC DNA]</scope>
    <source>
        <strain evidence="1">UMSG1</strain>
    </source>
</reference>
<dbReference type="GO" id="GO:0005829">
    <property type="term" value="C:cytosol"/>
    <property type="evidence" value="ECO:0007669"/>
    <property type="project" value="TreeGrafter"/>
</dbReference>
<dbReference type="Pfam" id="PF03641">
    <property type="entry name" value="Lysine_decarbox"/>
    <property type="match status" value="1"/>
</dbReference>
<gene>
    <name evidence="1" type="ORF">GcM1_242168</name>
</gene>
<dbReference type="AlphaFoldDB" id="A0A420IHH0"/>
<dbReference type="NCBIfam" id="TIGR00730">
    <property type="entry name" value="Rossman fold protein, TIGR00730 family"/>
    <property type="match status" value="1"/>
</dbReference>
<dbReference type="EMBL" id="MCBS01024199">
    <property type="protein sequence ID" value="RKF73952.1"/>
    <property type="molecule type" value="Genomic_DNA"/>
</dbReference>
<dbReference type="InterPro" id="IPR005269">
    <property type="entry name" value="LOG"/>
</dbReference>
<accession>A0A420IHH0</accession>
<organism evidence="1 2">
    <name type="scientific">Golovinomyces cichoracearum</name>
    <dbReference type="NCBI Taxonomy" id="62708"/>
    <lineage>
        <taxon>Eukaryota</taxon>
        <taxon>Fungi</taxon>
        <taxon>Dikarya</taxon>
        <taxon>Ascomycota</taxon>
        <taxon>Pezizomycotina</taxon>
        <taxon>Leotiomycetes</taxon>
        <taxon>Erysiphales</taxon>
        <taxon>Erysiphaceae</taxon>
        <taxon>Golovinomyces</taxon>
    </lineage>
</organism>
<dbReference type="Proteomes" id="UP000285326">
    <property type="component" value="Unassembled WGS sequence"/>
</dbReference>
<dbReference type="PANTHER" id="PTHR31223">
    <property type="entry name" value="LOG FAMILY PROTEIN YJL055W"/>
    <property type="match status" value="1"/>
</dbReference>
<protein>
    <submittedName>
        <fullName evidence="1">Bifunctional cytokinin biosynthesis protein</fullName>
    </submittedName>
</protein>
<name>A0A420IHH0_9PEZI</name>
<evidence type="ECO:0000313" key="1">
    <source>
        <dbReference type="EMBL" id="RKF73952.1"/>
    </source>
</evidence>
<dbReference type="GO" id="GO:0009691">
    <property type="term" value="P:cytokinin biosynthetic process"/>
    <property type="evidence" value="ECO:0007669"/>
    <property type="project" value="InterPro"/>
</dbReference>
<comment type="caution">
    <text evidence="1">The sequence shown here is derived from an EMBL/GenBank/DDBJ whole genome shotgun (WGS) entry which is preliminary data.</text>
</comment>
<dbReference type="Gene3D" id="3.40.50.450">
    <property type="match status" value="1"/>
</dbReference>
<dbReference type="InterPro" id="IPR031100">
    <property type="entry name" value="LOG_fam"/>
</dbReference>